<dbReference type="Proteomes" id="UP000577956">
    <property type="component" value="Unassembled WGS sequence"/>
</dbReference>
<keyword evidence="4 8" id="KW-0378">Hydrolase</keyword>
<dbReference type="PANTHER" id="PTHR13604:SF0">
    <property type="entry name" value="ABASIC SITE PROCESSING PROTEIN HMCES"/>
    <property type="match status" value="1"/>
</dbReference>
<dbReference type="Pfam" id="PF02586">
    <property type="entry name" value="SRAP"/>
    <property type="match status" value="1"/>
</dbReference>
<evidence type="ECO:0000313" key="9">
    <source>
        <dbReference type="EMBL" id="GIG33470.1"/>
    </source>
</evidence>
<evidence type="ECO:0000256" key="7">
    <source>
        <dbReference type="ARBA" id="ARBA00023239"/>
    </source>
</evidence>
<evidence type="ECO:0000256" key="5">
    <source>
        <dbReference type="ARBA" id="ARBA00023124"/>
    </source>
</evidence>
<keyword evidence="5" id="KW-0190">Covalent protein-DNA linkage</keyword>
<dbReference type="EMBL" id="BONN01000007">
    <property type="protein sequence ID" value="GIG33470.1"/>
    <property type="molecule type" value="Genomic_DNA"/>
</dbReference>
<dbReference type="Proteomes" id="UP000618382">
    <property type="component" value="Unassembled WGS sequence"/>
</dbReference>
<reference evidence="9 12" key="2">
    <citation type="submission" date="2021-01" db="EMBL/GenBank/DDBJ databases">
        <title>Whole genome shotgun sequence of Cellulomonas oligotrophica NBRC 109435.</title>
        <authorList>
            <person name="Komaki H."/>
            <person name="Tamura T."/>
        </authorList>
    </citation>
    <scope>NUCLEOTIDE SEQUENCE [LARGE SCALE GENOMIC DNA]</scope>
    <source>
        <strain evidence="9 12">NBRC 109435</strain>
    </source>
</reference>
<proteinExistence type="inferred from homology"/>
<dbReference type="EMBL" id="JACCBK010000001">
    <property type="protein sequence ID" value="NYD87593.1"/>
    <property type="molecule type" value="Genomic_DNA"/>
</dbReference>
<accession>A0A7Y9FHT8</accession>
<evidence type="ECO:0000256" key="2">
    <source>
        <dbReference type="ARBA" id="ARBA00022670"/>
    </source>
</evidence>
<sequence length="255" mass="27261">MCGRYASFREDQALADEFAVAVVADDVRLLPPSWNVAPTDGVRIVVERADQATGEITRQLRVARWGLVPSWAKDPSVGARMINARVETLAQKPAFARPLATRRALLPADGYYEWQAAPPPATGGKGRTPKQPFFLSPADGSVAALAGLYEFWRDPSKDDDDPARWLVSATVVTRAATGPLAAIHDRRPVLLPHDVHDAWLDPATGADAARAILDVPPPALVATPVSTRVNAVANDGPELLDRVEPAPWAYGAAGG</sequence>
<comment type="similarity">
    <text evidence="1 8">Belongs to the SOS response-associated peptidase family.</text>
</comment>
<keyword evidence="6" id="KW-0238">DNA-binding</keyword>
<dbReference type="SUPFAM" id="SSF143081">
    <property type="entry name" value="BB1717-like"/>
    <property type="match status" value="1"/>
</dbReference>
<dbReference type="RefSeq" id="WP_140459901.1">
    <property type="nucleotide sequence ID" value="NZ_BAABFI010000012.1"/>
</dbReference>
<dbReference type="GO" id="GO:0106300">
    <property type="term" value="P:protein-DNA covalent cross-linking repair"/>
    <property type="evidence" value="ECO:0007669"/>
    <property type="project" value="InterPro"/>
</dbReference>
<dbReference type="PANTHER" id="PTHR13604">
    <property type="entry name" value="DC12-RELATED"/>
    <property type="match status" value="1"/>
</dbReference>
<dbReference type="Gene3D" id="3.90.1680.10">
    <property type="entry name" value="SOS response associated peptidase-like"/>
    <property type="match status" value="1"/>
</dbReference>
<protein>
    <recommendedName>
        <fullName evidence="8">Abasic site processing protein</fullName>
        <ecNumber evidence="8">3.4.-.-</ecNumber>
    </recommendedName>
</protein>
<dbReference type="EC" id="3.4.-.-" evidence="8"/>
<dbReference type="GO" id="GO:0016829">
    <property type="term" value="F:lyase activity"/>
    <property type="evidence" value="ECO:0007669"/>
    <property type="project" value="UniProtKB-KW"/>
</dbReference>
<dbReference type="GO" id="GO:0006508">
    <property type="term" value="P:proteolysis"/>
    <property type="evidence" value="ECO:0007669"/>
    <property type="project" value="UniProtKB-KW"/>
</dbReference>
<keyword evidence="2 8" id="KW-0645">Protease</keyword>
<evidence type="ECO:0000313" key="12">
    <source>
        <dbReference type="Proteomes" id="UP000618382"/>
    </source>
</evidence>
<reference evidence="10 11" key="1">
    <citation type="submission" date="2020-07" db="EMBL/GenBank/DDBJ databases">
        <title>Sequencing the genomes of 1000 actinobacteria strains.</title>
        <authorList>
            <person name="Klenk H.-P."/>
        </authorList>
    </citation>
    <scope>NUCLEOTIDE SEQUENCE [LARGE SCALE GENOMIC DNA]</scope>
    <source>
        <strain evidence="10 11">DSM 24482</strain>
    </source>
</reference>
<keyword evidence="3" id="KW-0227">DNA damage</keyword>
<dbReference type="GO" id="GO:0003697">
    <property type="term" value="F:single-stranded DNA binding"/>
    <property type="evidence" value="ECO:0007669"/>
    <property type="project" value="InterPro"/>
</dbReference>
<evidence type="ECO:0000256" key="4">
    <source>
        <dbReference type="ARBA" id="ARBA00022801"/>
    </source>
</evidence>
<organism evidence="10 11">
    <name type="scientific">Cellulomonas oligotrophica</name>
    <dbReference type="NCBI Taxonomy" id="931536"/>
    <lineage>
        <taxon>Bacteria</taxon>
        <taxon>Bacillati</taxon>
        <taxon>Actinomycetota</taxon>
        <taxon>Actinomycetes</taxon>
        <taxon>Micrococcales</taxon>
        <taxon>Cellulomonadaceae</taxon>
        <taxon>Cellulomonas</taxon>
    </lineage>
</organism>
<dbReference type="AlphaFoldDB" id="A0A7Y9FHT8"/>
<evidence type="ECO:0000313" key="11">
    <source>
        <dbReference type="Proteomes" id="UP000577956"/>
    </source>
</evidence>
<evidence type="ECO:0000256" key="6">
    <source>
        <dbReference type="ARBA" id="ARBA00023125"/>
    </source>
</evidence>
<name>A0A7Y9FHT8_9CELL</name>
<evidence type="ECO:0000256" key="3">
    <source>
        <dbReference type="ARBA" id="ARBA00022763"/>
    </source>
</evidence>
<dbReference type="InterPro" id="IPR036590">
    <property type="entry name" value="SRAP-like"/>
</dbReference>
<comment type="caution">
    <text evidence="10">The sequence shown here is derived from an EMBL/GenBank/DDBJ whole genome shotgun (WGS) entry which is preliminary data.</text>
</comment>
<gene>
    <name evidence="10" type="ORF">BKA21_003142</name>
    <name evidence="9" type="ORF">Col01nite_26290</name>
</gene>
<evidence type="ECO:0000256" key="1">
    <source>
        <dbReference type="ARBA" id="ARBA00008136"/>
    </source>
</evidence>
<keyword evidence="12" id="KW-1185">Reference proteome</keyword>
<dbReference type="InterPro" id="IPR003738">
    <property type="entry name" value="SRAP"/>
</dbReference>
<evidence type="ECO:0000256" key="8">
    <source>
        <dbReference type="RuleBase" id="RU364100"/>
    </source>
</evidence>
<dbReference type="GO" id="GO:0008233">
    <property type="term" value="F:peptidase activity"/>
    <property type="evidence" value="ECO:0007669"/>
    <property type="project" value="UniProtKB-KW"/>
</dbReference>
<keyword evidence="7" id="KW-0456">Lyase</keyword>
<evidence type="ECO:0000313" key="10">
    <source>
        <dbReference type="EMBL" id="NYD87593.1"/>
    </source>
</evidence>